<protein>
    <submittedName>
        <fullName evidence="2">DUF485 domain-containing protein</fullName>
    </submittedName>
</protein>
<evidence type="ECO:0000313" key="3">
    <source>
        <dbReference type="Proteomes" id="UP000239326"/>
    </source>
</evidence>
<dbReference type="Proteomes" id="UP000239326">
    <property type="component" value="Chromosome"/>
</dbReference>
<dbReference type="PANTHER" id="PTHR38598">
    <property type="entry name" value="INNER MEMBRANE PROTEIN YJCH"/>
    <property type="match status" value="1"/>
</dbReference>
<keyword evidence="1" id="KW-0812">Transmembrane</keyword>
<gene>
    <name evidence="2" type="ORF">C6571_10430</name>
</gene>
<feature type="transmembrane region" description="Helical" evidence="1">
    <location>
        <begin position="58"/>
        <end position="82"/>
    </location>
</feature>
<name>A0A2S0N157_9BURK</name>
<dbReference type="EMBL" id="CP027669">
    <property type="protein sequence ID" value="AVO41643.1"/>
    <property type="molecule type" value="Genomic_DNA"/>
</dbReference>
<evidence type="ECO:0000313" key="2">
    <source>
        <dbReference type="EMBL" id="AVO41643.1"/>
    </source>
</evidence>
<organism evidence="2 3">
    <name type="scientific">Simplicispira suum</name>
    <dbReference type="NCBI Taxonomy" id="2109915"/>
    <lineage>
        <taxon>Bacteria</taxon>
        <taxon>Pseudomonadati</taxon>
        <taxon>Pseudomonadota</taxon>
        <taxon>Betaproteobacteria</taxon>
        <taxon>Burkholderiales</taxon>
        <taxon>Comamonadaceae</taxon>
        <taxon>Simplicispira</taxon>
    </lineage>
</organism>
<keyword evidence="3" id="KW-1185">Reference proteome</keyword>
<dbReference type="RefSeq" id="WP_106446620.1">
    <property type="nucleotide sequence ID" value="NZ_CP027669.1"/>
</dbReference>
<accession>A0A2S0N157</accession>
<feature type="transmembrane region" description="Helical" evidence="1">
    <location>
        <begin position="25"/>
        <end position="46"/>
    </location>
</feature>
<evidence type="ECO:0000256" key="1">
    <source>
        <dbReference type="SAM" id="Phobius"/>
    </source>
</evidence>
<proteinExistence type="predicted"/>
<dbReference type="AlphaFoldDB" id="A0A2S0N157"/>
<dbReference type="OrthoDB" id="5297034at2"/>
<dbReference type="Pfam" id="PF04341">
    <property type="entry name" value="DUF485"/>
    <property type="match status" value="1"/>
</dbReference>
<keyword evidence="1" id="KW-1133">Transmembrane helix</keyword>
<dbReference type="InterPro" id="IPR052959">
    <property type="entry name" value="Inner_membrane_assoc"/>
</dbReference>
<dbReference type="PANTHER" id="PTHR38598:SF1">
    <property type="entry name" value="INNER MEMBRANE PROTEIN YJCH"/>
    <property type="match status" value="1"/>
</dbReference>
<dbReference type="GO" id="GO:0005886">
    <property type="term" value="C:plasma membrane"/>
    <property type="evidence" value="ECO:0007669"/>
    <property type="project" value="TreeGrafter"/>
</dbReference>
<reference evidence="2 3" key="1">
    <citation type="submission" date="2018-03" db="EMBL/GenBank/DDBJ databases">
        <title>Genome sequencing of Simplicispira sp.</title>
        <authorList>
            <person name="Kim S.-J."/>
            <person name="Heo J."/>
            <person name="Kwon S.-W."/>
        </authorList>
    </citation>
    <scope>NUCLEOTIDE SEQUENCE [LARGE SCALE GENOMIC DNA]</scope>
    <source>
        <strain evidence="2 3">SC1-8</strain>
    </source>
</reference>
<dbReference type="InterPro" id="IPR007436">
    <property type="entry name" value="DUF485"/>
</dbReference>
<dbReference type="KEGG" id="simp:C6571_10430"/>
<keyword evidence="1" id="KW-0472">Membrane</keyword>
<sequence length="102" mass="11268">MTDPVVDKIQRNPKYALLKHKRNRLGITLTILMLVVYYGYIALIAFDKSFLAQPIGAGVTSLGIPIGMAVIIFTIVITGIYVRRANGEFDALTKDILKDATK</sequence>